<gene>
    <name evidence="1" type="ORF">EVAR_50265_1</name>
</gene>
<sequence>MTDDLCKGRHTTATAKDDIGAIRLMTEIDKSETDYQQIWTSSGIDMSQVYKILHEHLTVGKLYIRWIPHNLTEAQKLRRVNWRREMNQRFAGGDSNCVRRNYRPPKAGFTVTISKPKVYSVGAFS</sequence>
<keyword evidence="2" id="KW-1185">Reference proteome</keyword>
<evidence type="ECO:0000313" key="1">
    <source>
        <dbReference type="EMBL" id="GBP71367.1"/>
    </source>
</evidence>
<comment type="caution">
    <text evidence="1">The sequence shown here is derived from an EMBL/GenBank/DDBJ whole genome shotgun (WGS) entry which is preliminary data.</text>
</comment>
<name>A0A4C1Y9Z9_EUMVA</name>
<dbReference type="Proteomes" id="UP000299102">
    <property type="component" value="Unassembled WGS sequence"/>
</dbReference>
<proteinExistence type="predicted"/>
<dbReference type="EMBL" id="BGZK01001105">
    <property type="protein sequence ID" value="GBP71367.1"/>
    <property type="molecule type" value="Genomic_DNA"/>
</dbReference>
<evidence type="ECO:0008006" key="3">
    <source>
        <dbReference type="Google" id="ProtNLM"/>
    </source>
</evidence>
<dbReference type="AlphaFoldDB" id="A0A4C1Y9Z9"/>
<organism evidence="1 2">
    <name type="scientific">Eumeta variegata</name>
    <name type="common">Bagworm moth</name>
    <name type="synonym">Eumeta japonica</name>
    <dbReference type="NCBI Taxonomy" id="151549"/>
    <lineage>
        <taxon>Eukaryota</taxon>
        <taxon>Metazoa</taxon>
        <taxon>Ecdysozoa</taxon>
        <taxon>Arthropoda</taxon>
        <taxon>Hexapoda</taxon>
        <taxon>Insecta</taxon>
        <taxon>Pterygota</taxon>
        <taxon>Neoptera</taxon>
        <taxon>Endopterygota</taxon>
        <taxon>Lepidoptera</taxon>
        <taxon>Glossata</taxon>
        <taxon>Ditrysia</taxon>
        <taxon>Tineoidea</taxon>
        <taxon>Psychidae</taxon>
        <taxon>Oiketicinae</taxon>
        <taxon>Eumeta</taxon>
    </lineage>
</organism>
<accession>A0A4C1Y9Z9</accession>
<evidence type="ECO:0000313" key="2">
    <source>
        <dbReference type="Proteomes" id="UP000299102"/>
    </source>
</evidence>
<reference evidence="1 2" key="1">
    <citation type="journal article" date="2019" name="Commun. Biol.">
        <title>The bagworm genome reveals a unique fibroin gene that provides high tensile strength.</title>
        <authorList>
            <person name="Kono N."/>
            <person name="Nakamura H."/>
            <person name="Ohtoshi R."/>
            <person name="Tomita M."/>
            <person name="Numata K."/>
            <person name="Arakawa K."/>
        </authorList>
    </citation>
    <scope>NUCLEOTIDE SEQUENCE [LARGE SCALE GENOMIC DNA]</scope>
</reference>
<protein>
    <recommendedName>
        <fullName evidence="3">Histone-lysine N-methyltransferase SETMAR</fullName>
    </recommendedName>
</protein>
<dbReference type="OrthoDB" id="10017160at2759"/>